<keyword evidence="1" id="KW-0808">Transferase</keyword>
<gene>
    <name evidence="1" type="ORF">QNI19_19500</name>
</gene>
<comment type="caution">
    <text evidence="1">The sequence shown here is derived from an EMBL/GenBank/DDBJ whole genome shotgun (WGS) entry which is preliminary data.</text>
</comment>
<keyword evidence="1" id="KW-0328">Glycosyltransferase</keyword>
<protein>
    <submittedName>
        <fullName evidence="1">Glycosyltransferase</fullName>
        <ecNumber evidence="1">2.4.-.-</ecNumber>
    </submittedName>
</protein>
<keyword evidence="2" id="KW-1185">Reference proteome</keyword>
<accession>A0ABT7CN22</accession>
<sequence length="373" mass="42927">MSEKKSKAIRSILFIFPYPSGTAASQRFRFEQYLDFLPENGLQYQLAPFMDEETWKILYKPGNTWKKIKGIGKGFLRRIGLLFSVHKYDFVFIHREATPVGPPFIEWIIAKVFRKRIIFDFDDAIWLPNTSENNSIIAGIKWHQKTKSICQWAWKISAGNKYLADFAKSSRKADKSEEKSVIVNPTTIDTKNLHNRLKEQNTDSFVIGWTGTHSTIGYLESLLPVLKKLEEDYSFTFLVISDRKPDFNLKSLQYIPWTKATEANDLLRMNVGVMPLRDDQWSRGKCGFKALQYMSLGIPALASPVGVNADIIQHGTDGFLCSEPQEWIDCIKLLIHDVELRTTMGFIARQKIDKIYSVTGNQNNFICLFQTQN</sequence>
<organism evidence="1 2">
    <name type="scientific">Xanthocytophaga flava</name>
    <dbReference type="NCBI Taxonomy" id="3048013"/>
    <lineage>
        <taxon>Bacteria</taxon>
        <taxon>Pseudomonadati</taxon>
        <taxon>Bacteroidota</taxon>
        <taxon>Cytophagia</taxon>
        <taxon>Cytophagales</taxon>
        <taxon>Rhodocytophagaceae</taxon>
        <taxon>Xanthocytophaga</taxon>
    </lineage>
</organism>
<dbReference type="EMBL" id="JASJOT010000013">
    <property type="protein sequence ID" value="MDJ1495134.1"/>
    <property type="molecule type" value="Genomic_DNA"/>
</dbReference>
<dbReference type="Gene3D" id="3.40.50.2000">
    <property type="entry name" value="Glycogen Phosphorylase B"/>
    <property type="match status" value="1"/>
</dbReference>
<evidence type="ECO:0000313" key="1">
    <source>
        <dbReference type="EMBL" id="MDJ1495134.1"/>
    </source>
</evidence>
<dbReference type="Proteomes" id="UP001228581">
    <property type="component" value="Unassembled WGS sequence"/>
</dbReference>
<evidence type="ECO:0000313" key="2">
    <source>
        <dbReference type="Proteomes" id="UP001228581"/>
    </source>
</evidence>
<dbReference type="Pfam" id="PF13692">
    <property type="entry name" value="Glyco_trans_1_4"/>
    <property type="match status" value="1"/>
</dbReference>
<name>A0ABT7CN22_9BACT</name>
<dbReference type="RefSeq" id="WP_313998907.1">
    <property type="nucleotide sequence ID" value="NZ_JASJOR010000028.1"/>
</dbReference>
<proteinExistence type="predicted"/>
<dbReference type="GO" id="GO:0016757">
    <property type="term" value="F:glycosyltransferase activity"/>
    <property type="evidence" value="ECO:0007669"/>
    <property type="project" value="UniProtKB-KW"/>
</dbReference>
<dbReference type="EC" id="2.4.-.-" evidence="1"/>
<reference evidence="1 2" key="1">
    <citation type="submission" date="2023-05" db="EMBL/GenBank/DDBJ databases">
        <authorList>
            <person name="Zhang X."/>
        </authorList>
    </citation>
    <scope>NUCLEOTIDE SEQUENCE [LARGE SCALE GENOMIC DNA]</scope>
    <source>
        <strain evidence="1 2">DM2B3-1</strain>
    </source>
</reference>
<dbReference type="SUPFAM" id="SSF53756">
    <property type="entry name" value="UDP-Glycosyltransferase/glycogen phosphorylase"/>
    <property type="match status" value="1"/>
</dbReference>